<dbReference type="InterPro" id="IPR001131">
    <property type="entry name" value="Peptidase_M24B_aminopep-P_CS"/>
</dbReference>
<evidence type="ECO:0000313" key="7">
    <source>
        <dbReference type="EMBL" id="ELZ43609.1"/>
    </source>
</evidence>
<evidence type="ECO:0000256" key="3">
    <source>
        <dbReference type="RuleBase" id="RU000590"/>
    </source>
</evidence>
<dbReference type="Gene3D" id="3.90.230.10">
    <property type="entry name" value="Creatinase/methionine aminopeptidase superfamily"/>
    <property type="match status" value="1"/>
</dbReference>
<dbReference type="InterPro" id="IPR000994">
    <property type="entry name" value="Pept_M24"/>
</dbReference>
<dbReference type="STRING" id="1227484.C471_00795"/>
<proteinExistence type="inferred from homology"/>
<gene>
    <name evidence="7" type="ORF">C471_00795</name>
</gene>
<evidence type="ECO:0000313" key="8">
    <source>
        <dbReference type="Proteomes" id="UP000011514"/>
    </source>
</evidence>
<keyword evidence="8" id="KW-1185">Reference proteome</keyword>
<dbReference type="Proteomes" id="UP000011514">
    <property type="component" value="Unassembled WGS sequence"/>
</dbReference>
<evidence type="ECO:0000256" key="2">
    <source>
        <dbReference type="ARBA" id="ARBA00022801"/>
    </source>
</evidence>
<dbReference type="Gene3D" id="3.40.350.10">
    <property type="entry name" value="Creatinase/prolidase N-terminal domain"/>
    <property type="match status" value="1"/>
</dbReference>
<dbReference type="GO" id="GO:0046872">
    <property type="term" value="F:metal ion binding"/>
    <property type="evidence" value="ECO:0007669"/>
    <property type="project" value="UniProtKB-KW"/>
</dbReference>
<dbReference type="SUPFAM" id="SSF55920">
    <property type="entry name" value="Creatinase/aminopeptidase"/>
    <property type="match status" value="1"/>
</dbReference>
<dbReference type="InterPro" id="IPR029149">
    <property type="entry name" value="Creatin/AminoP/Spt16_N"/>
</dbReference>
<dbReference type="InterPro" id="IPR050659">
    <property type="entry name" value="Peptidase_M24B"/>
</dbReference>
<sequence>MNRARLDDRLADLETDGYLIDASQDDANQLYLSGFTGPDPFLTLYADGEIHVLVGGLEYGRAKKEATADAVERHADYDYEYGGREERNDMYAAFVRDKGVESVSMPPRGPVGTADALRERGVEVAVDADDRIREARAVKTDEEVDAIREAQRANEAAMRAAEELIAGADVAGEDVPADGEDDPADGEIEPGTLLHDGEPLTSERVTEEIEVTLLRHGCALDQTIVAGGAQAADPHDRGSGALRANEAIIIDIFPRSKATKYNADMTRTFCVGEPSERLREWYDLTERALDAALDAVEPGATGEDVHAAACEVYEDAGEPTFRTDPETETGFIHSTGHGVGLDVHESPRLASGGEELEPGHVITVEPGLYDPDVGGVRIEDIAVVTEEGYENFTEYPIEFVVG</sequence>
<keyword evidence="1 3" id="KW-0479">Metal-binding</keyword>
<evidence type="ECO:0000256" key="4">
    <source>
        <dbReference type="SAM" id="MobiDB-lite"/>
    </source>
</evidence>
<dbReference type="PANTHER" id="PTHR46112:SF2">
    <property type="entry name" value="XAA-PRO AMINOPEPTIDASE P-RELATED"/>
    <property type="match status" value="1"/>
</dbReference>
<comment type="similarity">
    <text evidence="3">Belongs to the peptidase M24B family.</text>
</comment>
<reference evidence="7 8" key="1">
    <citation type="journal article" date="2014" name="PLoS Genet.">
        <title>Phylogenetically driven sequencing of extremely halophilic archaea reveals strategies for static and dynamic osmo-response.</title>
        <authorList>
            <person name="Becker E.A."/>
            <person name="Seitzer P.M."/>
            <person name="Tritt A."/>
            <person name="Larsen D."/>
            <person name="Krusor M."/>
            <person name="Yao A.I."/>
            <person name="Wu D."/>
            <person name="Madern D."/>
            <person name="Eisen J.A."/>
            <person name="Darling A.E."/>
            <person name="Facciotti M.T."/>
        </authorList>
    </citation>
    <scope>NUCLEOTIDE SEQUENCE [LARGE SCALE GENOMIC DNA]</scope>
    <source>
        <strain evidence="7 8">DSM 1137</strain>
    </source>
</reference>
<dbReference type="SUPFAM" id="SSF53092">
    <property type="entry name" value="Creatinase/prolidase N-terminal domain"/>
    <property type="match status" value="1"/>
</dbReference>
<dbReference type="EMBL" id="AOJE01000005">
    <property type="protein sequence ID" value="ELZ43609.1"/>
    <property type="molecule type" value="Genomic_DNA"/>
</dbReference>
<evidence type="ECO:0000259" key="6">
    <source>
        <dbReference type="Pfam" id="PF01321"/>
    </source>
</evidence>
<dbReference type="InterPro" id="IPR036005">
    <property type="entry name" value="Creatinase/aminopeptidase-like"/>
</dbReference>
<dbReference type="PROSITE" id="PS00491">
    <property type="entry name" value="PROLINE_PEPTIDASE"/>
    <property type="match status" value="1"/>
</dbReference>
<dbReference type="RefSeq" id="WP_004045850.1">
    <property type="nucleotide sequence ID" value="NZ_AOJE01000005.1"/>
</dbReference>
<dbReference type="eggNOG" id="arCOG01000">
    <property type="taxonomic scope" value="Archaea"/>
</dbReference>
<feature type="region of interest" description="Disordered" evidence="4">
    <location>
        <begin position="174"/>
        <end position="198"/>
    </location>
</feature>
<dbReference type="PANTHER" id="PTHR46112">
    <property type="entry name" value="AMINOPEPTIDASE"/>
    <property type="match status" value="1"/>
</dbReference>
<dbReference type="OrthoDB" id="1346at2157"/>
<accession>M0EB24</accession>
<protein>
    <submittedName>
        <fullName evidence="7">Peptidase M24</fullName>
    </submittedName>
</protein>
<evidence type="ECO:0000256" key="1">
    <source>
        <dbReference type="ARBA" id="ARBA00022723"/>
    </source>
</evidence>
<dbReference type="Pfam" id="PF00557">
    <property type="entry name" value="Peptidase_M24"/>
    <property type="match status" value="1"/>
</dbReference>
<feature type="domain" description="Peptidase M24" evidence="5">
    <location>
        <begin position="146"/>
        <end position="386"/>
    </location>
</feature>
<dbReference type="InterPro" id="IPR000587">
    <property type="entry name" value="Creatinase_N"/>
</dbReference>
<feature type="domain" description="Creatinase N-terminal" evidence="6">
    <location>
        <begin position="4"/>
        <end position="138"/>
    </location>
</feature>
<organism evidence="7 8">
    <name type="scientific">Halorubrum saccharovorum DSM 1137</name>
    <dbReference type="NCBI Taxonomy" id="1227484"/>
    <lineage>
        <taxon>Archaea</taxon>
        <taxon>Methanobacteriati</taxon>
        <taxon>Methanobacteriota</taxon>
        <taxon>Stenosarchaea group</taxon>
        <taxon>Halobacteria</taxon>
        <taxon>Halobacteriales</taxon>
        <taxon>Haloferacaceae</taxon>
        <taxon>Halorubrum</taxon>
    </lineage>
</organism>
<comment type="caution">
    <text evidence="7">The sequence shown here is derived from an EMBL/GenBank/DDBJ whole genome shotgun (WGS) entry which is preliminary data.</text>
</comment>
<feature type="compositionally biased region" description="Acidic residues" evidence="4">
    <location>
        <begin position="174"/>
        <end position="188"/>
    </location>
</feature>
<keyword evidence="2" id="KW-0378">Hydrolase</keyword>
<dbReference type="GO" id="GO:0016787">
    <property type="term" value="F:hydrolase activity"/>
    <property type="evidence" value="ECO:0007669"/>
    <property type="project" value="UniProtKB-KW"/>
</dbReference>
<dbReference type="AlphaFoldDB" id="M0EB24"/>
<dbReference type="PATRIC" id="fig|1227484.4.peg.160"/>
<name>M0EB24_9EURY</name>
<dbReference type="Pfam" id="PF01321">
    <property type="entry name" value="Creatinase_N"/>
    <property type="match status" value="1"/>
</dbReference>
<evidence type="ECO:0000259" key="5">
    <source>
        <dbReference type="Pfam" id="PF00557"/>
    </source>
</evidence>